<gene>
    <name evidence="2" type="ORF">LEMA_uP045980.1</name>
</gene>
<dbReference type="VEuPathDB" id="FungiDB:LEMA_uP045980.1"/>
<evidence type="ECO:0000256" key="1">
    <source>
        <dbReference type="SAM" id="MobiDB-lite"/>
    </source>
</evidence>
<dbReference type="EMBL" id="FP929083">
    <property type="protein sequence ID" value="CBX91892.1"/>
    <property type="molecule type" value="Genomic_DNA"/>
</dbReference>
<dbReference type="OrthoDB" id="10379910at2759"/>
<proteinExistence type="predicted"/>
<protein>
    <submittedName>
        <fullName evidence="2">Predicted protein</fullName>
    </submittedName>
</protein>
<feature type="compositionally biased region" description="Polar residues" evidence="1">
    <location>
        <begin position="8"/>
        <end position="21"/>
    </location>
</feature>
<keyword evidence="3" id="KW-1185">Reference proteome</keyword>
<name>E5R4C4_LEPMJ</name>
<sequence>MATRPSHTRTASTNLGTNASQRPLEGRVAIVTGASRGMCKPAISPPQTHSRRHRP</sequence>
<reference evidence="3" key="1">
    <citation type="journal article" date="2011" name="Nat. Commun.">
        <title>Effector diversification within compartments of the Leptosphaeria maculans genome affected by Repeat-Induced Point mutations.</title>
        <authorList>
            <person name="Rouxel T."/>
            <person name="Grandaubert J."/>
            <person name="Hane J.K."/>
            <person name="Hoede C."/>
            <person name="van de Wouw A.P."/>
            <person name="Couloux A."/>
            <person name="Dominguez V."/>
            <person name="Anthouard V."/>
            <person name="Bally P."/>
            <person name="Bourras S."/>
            <person name="Cozijnsen A.J."/>
            <person name="Ciuffetti L.M."/>
            <person name="Degrave A."/>
            <person name="Dilmaghani A."/>
            <person name="Duret L."/>
            <person name="Fudal I."/>
            <person name="Goodwin S.B."/>
            <person name="Gout L."/>
            <person name="Glaser N."/>
            <person name="Linglin J."/>
            <person name="Kema G.H.J."/>
            <person name="Lapalu N."/>
            <person name="Lawrence C.B."/>
            <person name="May K."/>
            <person name="Meyer M."/>
            <person name="Ollivier B."/>
            <person name="Poulain J."/>
            <person name="Schoch C.L."/>
            <person name="Simon A."/>
            <person name="Spatafora J.W."/>
            <person name="Stachowiak A."/>
            <person name="Turgeon B.G."/>
            <person name="Tyler B.M."/>
            <person name="Vincent D."/>
            <person name="Weissenbach J."/>
            <person name="Amselem J."/>
            <person name="Quesneville H."/>
            <person name="Oliver R.P."/>
            <person name="Wincker P."/>
            <person name="Balesdent M.-H."/>
            <person name="Howlett B.J."/>
        </authorList>
    </citation>
    <scope>NUCLEOTIDE SEQUENCE [LARGE SCALE GENOMIC DNA]</scope>
    <source>
        <strain evidence="3">JN3 / isolate v23.1.3 / race Av1-4-5-6-7-8</strain>
    </source>
</reference>
<evidence type="ECO:0000313" key="2">
    <source>
        <dbReference type="EMBL" id="CBX91892.1"/>
    </source>
</evidence>
<accession>E5R4C4</accession>
<dbReference type="InParanoid" id="E5R4C4"/>
<organism evidence="3">
    <name type="scientific">Leptosphaeria maculans (strain JN3 / isolate v23.1.3 / race Av1-4-5-6-7-8)</name>
    <name type="common">Blackleg fungus</name>
    <name type="synonym">Phoma lingam</name>
    <dbReference type="NCBI Taxonomy" id="985895"/>
    <lineage>
        <taxon>Eukaryota</taxon>
        <taxon>Fungi</taxon>
        <taxon>Dikarya</taxon>
        <taxon>Ascomycota</taxon>
        <taxon>Pezizomycotina</taxon>
        <taxon>Dothideomycetes</taxon>
        <taxon>Pleosporomycetidae</taxon>
        <taxon>Pleosporales</taxon>
        <taxon>Pleosporineae</taxon>
        <taxon>Leptosphaeriaceae</taxon>
        <taxon>Plenodomus</taxon>
        <taxon>Plenodomus lingam/Leptosphaeria maculans species complex</taxon>
    </lineage>
</organism>
<feature type="region of interest" description="Disordered" evidence="1">
    <location>
        <begin position="1"/>
        <end position="55"/>
    </location>
</feature>
<dbReference type="AlphaFoldDB" id="E5R4C4"/>
<dbReference type="Proteomes" id="UP000002668">
    <property type="component" value="Genome"/>
</dbReference>
<evidence type="ECO:0000313" key="3">
    <source>
        <dbReference type="Proteomes" id="UP000002668"/>
    </source>
</evidence>
<dbReference type="HOGENOM" id="CLU_3032794_0_0_1"/>